<organism evidence="1 2">
    <name type="scientific">Nocardia acididurans</name>
    <dbReference type="NCBI Taxonomy" id="2802282"/>
    <lineage>
        <taxon>Bacteria</taxon>
        <taxon>Bacillati</taxon>
        <taxon>Actinomycetota</taxon>
        <taxon>Actinomycetes</taxon>
        <taxon>Mycobacteriales</taxon>
        <taxon>Nocardiaceae</taxon>
        <taxon>Nocardia</taxon>
    </lineage>
</organism>
<dbReference type="Proteomes" id="UP000602198">
    <property type="component" value="Unassembled WGS sequence"/>
</dbReference>
<accession>A0ABS1M171</accession>
<dbReference type="RefSeq" id="WP_201944626.1">
    <property type="nucleotide sequence ID" value="NZ_JAERRJ010000002.1"/>
</dbReference>
<protein>
    <submittedName>
        <fullName evidence="1">Uncharacterized protein</fullName>
    </submittedName>
</protein>
<evidence type="ECO:0000313" key="2">
    <source>
        <dbReference type="Proteomes" id="UP000602198"/>
    </source>
</evidence>
<evidence type="ECO:0000313" key="1">
    <source>
        <dbReference type="EMBL" id="MBL1073960.1"/>
    </source>
</evidence>
<name>A0ABS1M171_9NOCA</name>
<keyword evidence="2" id="KW-1185">Reference proteome</keyword>
<reference evidence="1 2" key="1">
    <citation type="submission" date="2021-01" db="EMBL/GenBank/DDBJ databases">
        <title>WGS of actinomycetes isolated from Thailand.</title>
        <authorList>
            <person name="Thawai C."/>
        </authorList>
    </citation>
    <scope>NUCLEOTIDE SEQUENCE [LARGE SCALE GENOMIC DNA]</scope>
    <source>
        <strain evidence="1 2">LPG 2</strain>
    </source>
</reference>
<dbReference type="EMBL" id="JAERRJ010000002">
    <property type="protein sequence ID" value="MBL1073960.1"/>
    <property type="molecule type" value="Genomic_DNA"/>
</dbReference>
<sequence length="100" mass="11119">MSLTRGDIHEYGQPGAARQRIVLLVANQAVLDSERPWFNALDLVPDTDGDILTVPIPGHGWVNTVAMLRVYRPWIRERIGTTDADTIEKVEIGLRTANAL</sequence>
<proteinExistence type="predicted"/>
<comment type="caution">
    <text evidence="1">The sequence shown here is derived from an EMBL/GenBank/DDBJ whole genome shotgun (WGS) entry which is preliminary data.</text>
</comment>
<gene>
    <name evidence="1" type="ORF">JK358_06095</name>
</gene>